<dbReference type="Pfam" id="PF02875">
    <property type="entry name" value="Mur_ligase_C"/>
    <property type="match status" value="1"/>
</dbReference>
<sequence length="548" mass="60325">MSLLTILIVFIWLVGTCIRIYRQARFFQIEEYMNGRYLRWLLRERARWLPARPIIAALAGGVLGFFTDNIPGQMNILPHLLGLVAASVAIWPPDEGEIKKKFVRTQRATRLLTAAFVIAIGVAITSLLVLANMTLSTDRSQALAATLLGCLIFLLAPIWLVLGNIAMIPVEQFMRQRFLNQAQRIMAEIHPRVVAITGSYGKTTTKNYVRDILNGRYKAYATPKSYNTLMGISLAINRDLVDDYSIDYFIAEMGMYVPGEIAELCRFTPPDVSIVVEVGPQHLERAGSMEAIANAKYEIIQGLTPTGVGIFNWDNDYIRAMYERGYPQTRIAVTRQLSVEEATAKGVRLVASDISESLDGLSFTVTDTSTGAHEALQSPIVGIHNVTNLLLAAAVALHEGMSLGDIAYRVRLLQPPESRLVRQATASGITIINDSYSTNPVGAISALQVLGLHQGGRRVLITPGMVELGSVQEAENRELGIQAARYATDIILVGKQQTQPIQAGIATTDFPQDHLQVVETLSEATSWYQAHLRAGDAVLFLNDLPDTY</sequence>
<reference evidence="7 8" key="1">
    <citation type="submission" date="2020-02" db="EMBL/GenBank/DDBJ databases">
        <authorList>
            <person name="Zheng R.K."/>
            <person name="Sun C.M."/>
        </authorList>
    </citation>
    <scope>NUCLEOTIDE SEQUENCE [LARGE SCALE GENOMIC DNA]</scope>
    <source>
        <strain evidence="8">rifampicinis</strain>
    </source>
</reference>
<dbReference type="Gene3D" id="3.40.1190.10">
    <property type="entry name" value="Mur-like, catalytic domain"/>
    <property type="match status" value="1"/>
</dbReference>
<evidence type="ECO:0000256" key="2">
    <source>
        <dbReference type="ARBA" id="ARBA00022741"/>
    </source>
</evidence>
<dbReference type="InterPro" id="IPR036565">
    <property type="entry name" value="Mur-like_cat_sf"/>
</dbReference>
<evidence type="ECO:0000259" key="6">
    <source>
        <dbReference type="Pfam" id="PF08245"/>
    </source>
</evidence>
<keyword evidence="3" id="KW-0067">ATP-binding</keyword>
<dbReference type="GO" id="GO:0016881">
    <property type="term" value="F:acid-amino acid ligase activity"/>
    <property type="evidence" value="ECO:0007669"/>
    <property type="project" value="InterPro"/>
</dbReference>
<dbReference type="Pfam" id="PF08245">
    <property type="entry name" value="Mur_ligase_M"/>
    <property type="match status" value="1"/>
</dbReference>
<keyword evidence="4" id="KW-0472">Membrane</keyword>
<keyword evidence="8" id="KW-1185">Reference proteome</keyword>
<evidence type="ECO:0000313" key="7">
    <source>
        <dbReference type="EMBL" id="QPC80685.1"/>
    </source>
</evidence>
<dbReference type="PANTHER" id="PTHR43024:SF1">
    <property type="entry name" value="UDP-N-ACETYLMURAMOYL-TRIPEPTIDE--D-ALANYL-D-ALANINE LIGASE"/>
    <property type="match status" value="1"/>
</dbReference>
<dbReference type="Proteomes" id="UP000594468">
    <property type="component" value="Chromosome"/>
</dbReference>
<gene>
    <name evidence="7" type="ORF">G4Y79_13280</name>
</gene>
<dbReference type="InterPro" id="IPR051046">
    <property type="entry name" value="MurCDEF_CellWall_CoF430Synth"/>
</dbReference>
<dbReference type="InterPro" id="IPR036615">
    <property type="entry name" value="Mur_ligase_C_dom_sf"/>
</dbReference>
<keyword evidence="4" id="KW-0812">Transmembrane</keyword>
<dbReference type="PANTHER" id="PTHR43024">
    <property type="entry name" value="UDP-N-ACETYLMURAMOYL-TRIPEPTIDE--D-ALANYL-D-ALANINE LIGASE"/>
    <property type="match status" value="1"/>
</dbReference>
<organism evidence="7 8">
    <name type="scientific">Phototrophicus methaneseepsis</name>
    <dbReference type="NCBI Taxonomy" id="2710758"/>
    <lineage>
        <taxon>Bacteria</taxon>
        <taxon>Bacillati</taxon>
        <taxon>Chloroflexota</taxon>
        <taxon>Candidatus Thermofontia</taxon>
        <taxon>Phototrophicales</taxon>
        <taxon>Phototrophicaceae</taxon>
        <taxon>Phototrophicus</taxon>
    </lineage>
</organism>
<dbReference type="InterPro" id="IPR004101">
    <property type="entry name" value="Mur_ligase_C"/>
</dbReference>
<feature type="transmembrane region" description="Helical" evidence="4">
    <location>
        <begin position="111"/>
        <end position="131"/>
    </location>
</feature>
<dbReference type="KEGG" id="pmet:G4Y79_13280"/>
<feature type="transmembrane region" description="Helical" evidence="4">
    <location>
        <begin position="48"/>
        <end position="66"/>
    </location>
</feature>
<evidence type="ECO:0000313" key="8">
    <source>
        <dbReference type="Proteomes" id="UP000594468"/>
    </source>
</evidence>
<dbReference type="InterPro" id="IPR013221">
    <property type="entry name" value="Mur_ligase_cen"/>
</dbReference>
<accession>A0A7S8IBP8</accession>
<dbReference type="SUPFAM" id="SSF53623">
    <property type="entry name" value="MurD-like peptide ligases, catalytic domain"/>
    <property type="match status" value="1"/>
</dbReference>
<feature type="domain" description="Mur ligase central" evidence="6">
    <location>
        <begin position="196"/>
        <end position="396"/>
    </location>
</feature>
<proteinExistence type="predicted"/>
<feature type="transmembrane region" description="Helical" evidence="4">
    <location>
        <begin position="143"/>
        <end position="167"/>
    </location>
</feature>
<evidence type="ECO:0000259" key="5">
    <source>
        <dbReference type="Pfam" id="PF02875"/>
    </source>
</evidence>
<evidence type="ECO:0000256" key="3">
    <source>
        <dbReference type="ARBA" id="ARBA00022840"/>
    </source>
</evidence>
<dbReference type="GO" id="GO:0005524">
    <property type="term" value="F:ATP binding"/>
    <property type="evidence" value="ECO:0007669"/>
    <property type="project" value="UniProtKB-KW"/>
</dbReference>
<protein>
    <submittedName>
        <fullName evidence="7">UDP-N-acetylmuramoyl-tripeptide--D-alanyl-D-alanine ligase</fullName>
    </submittedName>
</protein>
<keyword evidence="2" id="KW-0547">Nucleotide-binding</keyword>
<evidence type="ECO:0000256" key="4">
    <source>
        <dbReference type="SAM" id="Phobius"/>
    </source>
</evidence>
<dbReference type="Gene3D" id="3.90.190.20">
    <property type="entry name" value="Mur ligase, C-terminal domain"/>
    <property type="match status" value="1"/>
</dbReference>
<dbReference type="AlphaFoldDB" id="A0A7S8IBP8"/>
<evidence type="ECO:0000256" key="1">
    <source>
        <dbReference type="ARBA" id="ARBA00022598"/>
    </source>
</evidence>
<keyword evidence="4" id="KW-1133">Transmembrane helix</keyword>
<keyword evidence="1 7" id="KW-0436">Ligase</keyword>
<feature type="domain" description="Mur ligase C-terminal" evidence="5">
    <location>
        <begin position="421"/>
        <end position="540"/>
    </location>
</feature>
<dbReference type="RefSeq" id="WP_195168760.1">
    <property type="nucleotide sequence ID" value="NZ_CP062983.1"/>
</dbReference>
<dbReference type="SUPFAM" id="SSF53244">
    <property type="entry name" value="MurD-like peptide ligases, peptide-binding domain"/>
    <property type="match status" value="1"/>
</dbReference>
<name>A0A7S8IBP8_9CHLR</name>
<dbReference type="EMBL" id="CP062983">
    <property type="protein sequence ID" value="QPC80685.1"/>
    <property type="molecule type" value="Genomic_DNA"/>
</dbReference>
<feature type="transmembrane region" description="Helical" evidence="4">
    <location>
        <begin position="6"/>
        <end position="27"/>
    </location>
</feature>